<name>A0AA38IYZ3_9CUCU</name>
<proteinExistence type="inferred from homology"/>
<gene>
    <name evidence="9" type="ORF">Zmor_001302</name>
</gene>
<dbReference type="PANTHER" id="PTHR12388:SF0">
    <property type="entry name" value="MITOCHONDRIAL IMPORT INNER MEMBRANE TRANSLOCASE SUBUNIT TIM16"/>
    <property type="match status" value="1"/>
</dbReference>
<dbReference type="Proteomes" id="UP001168821">
    <property type="component" value="Unassembled WGS sequence"/>
</dbReference>
<dbReference type="AlphaFoldDB" id="A0AA38IYZ3"/>
<dbReference type="FunFam" id="1.10.287.110:FF:000006">
    <property type="entry name" value="Import inner membrane translocase subunit TIM16"/>
    <property type="match status" value="1"/>
</dbReference>
<dbReference type="PANTHER" id="PTHR12388">
    <property type="entry name" value="MITOCHONDRIA ASSOCIATED GRANULOCYTE MACROPHAGE CSF SIGNALING MOLECULE"/>
    <property type="match status" value="1"/>
</dbReference>
<evidence type="ECO:0008006" key="11">
    <source>
        <dbReference type="Google" id="ProtNLM"/>
    </source>
</evidence>
<evidence type="ECO:0000256" key="7">
    <source>
        <dbReference type="ARBA" id="ARBA00023128"/>
    </source>
</evidence>
<evidence type="ECO:0000256" key="4">
    <source>
        <dbReference type="ARBA" id="ARBA00022792"/>
    </source>
</evidence>
<comment type="subcellular location">
    <subcellularLocation>
        <location evidence="1">Mitochondrion inner membrane</location>
        <topology evidence="1">Peripheral membrane protein</topology>
        <orientation evidence="1">Matrix side</orientation>
    </subcellularLocation>
</comment>
<keyword evidence="5" id="KW-0653">Protein transport</keyword>
<comment type="caution">
    <text evidence="9">The sequence shown here is derived from an EMBL/GenBank/DDBJ whole genome shotgun (WGS) entry which is preliminary data.</text>
</comment>
<evidence type="ECO:0000313" key="9">
    <source>
        <dbReference type="EMBL" id="KAJ3665833.1"/>
    </source>
</evidence>
<keyword evidence="4" id="KW-0999">Mitochondrion inner membrane</keyword>
<evidence type="ECO:0000313" key="10">
    <source>
        <dbReference type="Proteomes" id="UP001168821"/>
    </source>
</evidence>
<evidence type="ECO:0000256" key="8">
    <source>
        <dbReference type="ARBA" id="ARBA00023136"/>
    </source>
</evidence>
<accession>A0AA38IYZ3</accession>
<evidence type="ECO:0000256" key="6">
    <source>
        <dbReference type="ARBA" id="ARBA00023010"/>
    </source>
</evidence>
<evidence type="ECO:0000256" key="2">
    <source>
        <dbReference type="ARBA" id="ARBA00008817"/>
    </source>
</evidence>
<dbReference type="InterPro" id="IPR036869">
    <property type="entry name" value="J_dom_sf"/>
</dbReference>
<evidence type="ECO:0000256" key="5">
    <source>
        <dbReference type="ARBA" id="ARBA00022927"/>
    </source>
</evidence>
<dbReference type="Gene3D" id="1.10.287.110">
    <property type="entry name" value="DnaJ domain"/>
    <property type="match status" value="1"/>
</dbReference>
<dbReference type="GO" id="GO:0005744">
    <property type="term" value="C:TIM23 mitochondrial import inner membrane translocase complex"/>
    <property type="evidence" value="ECO:0007669"/>
    <property type="project" value="InterPro"/>
</dbReference>
<keyword evidence="8" id="KW-0472">Membrane</keyword>
<keyword evidence="6" id="KW-0811">Translocation</keyword>
<keyword evidence="7" id="KW-0496">Mitochondrion</keyword>
<dbReference type="GO" id="GO:0030150">
    <property type="term" value="P:protein import into mitochondrial matrix"/>
    <property type="evidence" value="ECO:0007669"/>
    <property type="project" value="InterPro"/>
</dbReference>
<dbReference type="InterPro" id="IPR005341">
    <property type="entry name" value="Tim16"/>
</dbReference>
<evidence type="ECO:0000256" key="3">
    <source>
        <dbReference type="ARBA" id="ARBA00022448"/>
    </source>
</evidence>
<keyword evidence="3" id="KW-0813">Transport</keyword>
<organism evidence="9 10">
    <name type="scientific">Zophobas morio</name>
    <dbReference type="NCBI Taxonomy" id="2755281"/>
    <lineage>
        <taxon>Eukaryota</taxon>
        <taxon>Metazoa</taxon>
        <taxon>Ecdysozoa</taxon>
        <taxon>Arthropoda</taxon>
        <taxon>Hexapoda</taxon>
        <taxon>Insecta</taxon>
        <taxon>Pterygota</taxon>
        <taxon>Neoptera</taxon>
        <taxon>Endopterygota</taxon>
        <taxon>Coleoptera</taxon>
        <taxon>Polyphaga</taxon>
        <taxon>Cucujiformia</taxon>
        <taxon>Tenebrionidae</taxon>
        <taxon>Zophobas</taxon>
    </lineage>
</organism>
<protein>
    <recommendedName>
        <fullName evidence="11">Mitochondrial import inner membrane translocase subunit TIM16</fullName>
    </recommendedName>
</protein>
<dbReference type="EMBL" id="JALNTZ010000001">
    <property type="protein sequence ID" value="KAJ3665833.1"/>
    <property type="molecule type" value="Genomic_DNA"/>
</dbReference>
<reference evidence="9" key="1">
    <citation type="journal article" date="2023" name="G3 (Bethesda)">
        <title>Whole genome assemblies of Zophobas morio and Tenebrio molitor.</title>
        <authorList>
            <person name="Kaur S."/>
            <person name="Stinson S.A."/>
            <person name="diCenzo G.C."/>
        </authorList>
    </citation>
    <scope>NUCLEOTIDE SEQUENCE</scope>
    <source>
        <strain evidence="9">QUZm001</strain>
    </source>
</reference>
<keyword evidence="10" id="KW-1185">Reference proteome</keyword>
<comment type="similarity">
    <text evidence="2">Belongs to the TIM16/PAM16 family.</text>
</comment>
<dbReference type="Pfam" id="PF03656">
    <property type="entry name" value="Pam16"/>
    <property type="match status" value="1"/>
</dbReference>
<sequence>MLSKNALPISFFRILYQGVKIIYKSVHKSILEEVELSREAARIRYQETSNESPTVAGDISLSEAMQILNIRELDASQIEENFKFLFESNEKSNGGSFYLQSKIVRAKQRVDAEIKKQLDAPLVRKLS</sequence>
<evidence type="ECO:0000256" key="1">
    <source>
        <dbReference type="ARBA" id="ARBA00004443"/>
    </source>
</evidence>